<sequence length="326" mass="36403">MEATGIRLFGTMISCPHSLKMDEKNSLEEDEQLRQNNQEHETETEGEATNSPHDILKKPDKILPCPRCNSMDTKFCYYNNYNVKQPRHLCKSCQRYWTAGGTRRTMPVGAGRRKPKNPTSSCRFENTYHEAPPNVISFGLDLQHVDSSVSCVNKENTDDCSSGSTVTTSNSVDETTHARNGFPNVPCIPGASWSYIPWNSVIPISVAHPSTYLNYIHWVPSSTPSLGKHSREGEMLSPNVSEETKKHKSSVLVPKTLRIDDPDEAAKSSIWSTLGITNETIGTREIFKAFGKNSKENNRQKVTNAYPVLQANPAAFSRSIYFQEGA</sequence>
<evidence type="ECO:0000256" key="2">
    <source>
        <dbReference type="ARBA" id="ARBA00022771"/>
    </source>
</evidence>
<reference evidence="11 12" key="1">
    <citation type="journal article" date="2018" name="Mol. Plant">
        <title>The genome of Artemisia annua provides insight into the evolution of Asteraceae family and artemisinin biosynthesis.</title>
        <authorList>
            <person name="Shen Q."/>
            <person name="Zhang L."/>
            <person name="Liao Z."/>
            <person name="Wang S."/>
            <person name="Yan T."/>
            <person name="Shi P."/>
            <person name="Liu M."/>
            <person name="Fu X."/>
            <person name="Pan Q."/>
            <person name="Wang Y."/>
            <person name="Lv Z."/>
            <person name="Lu X."/>
            <person name="Zhang F."/>
            <person name="Jiang W."/>
            <person name="Ma Y."/>
            <person name="Chen M."/>
            <person name="Hao X."/>
            <person name="Li L."/>
            <person name="Tang Y."/>
            <person name="Lv G."/>
            <person name="Zhou Y."/>
            <person name="Sun X."/>
            <person name="Brodelius P.E."/>
            <person name="Rose J.K.C."/>
            <person name="Tang K."/>
        </authorList>
    </citation>
    <scope>NUCLEOTIDE SEQUENCE [LARGE SCALE GENOMIC DNA]</scope>
    <source>
        <strain evidence="12">cv. Huhao1</strain>
        <tissue evidence="11">Leaf</tissue>
    </source>
</reference>
<keyword evidence="4" id="KW-0805">Transcription regulation</keyword>
<dbReference type="EMBL" id="PKPP01009288">
    <property type="protein sequence ID" value="PWA48614.1"/>
    <property type="molecule type" value="Genomic_DNA"/>
</dbReference>
<comment type="subcellular location">
    <subcellularLocation>
        <location evidence="8">Nucleus</location>
    </subcellularLocation>
</comment>
<proteinExistence type="predicted"/>
<evidence type="ECO:0000256" key="3">
    <source>
        <dbReference type="ARBA" id="ARBA00022833"/>
    </source>
</evidence>
<evidence type="ECO:0000256" key="9">
    <source>
        <dbReference type="SAM" id="MobiDB-lite"/>
    </source>
</evidence>
<name>A0A2U1LHY1_ARTAN</name>
<dbReference type="GO" id="GO:0008270">
    <property type="term" value="F:zinc ion binding"/>
    <property type="evidence" value="ECO:0007669"/>
    <property type="project" value="UniProtKB-KW"/>
</dbReference>
<dbReference type="PROSITE" id="PS50884">
    <property type="entry name" value="ZF_DOF_2"/>
    <property type="match status" value="1"/>
</dbReference>
<evidence type="ECO:0000256" key="7">
    <source>
        <dbReference type="ARBA" id="ARBA00023242"/>
    </source>
</evidence>
<evidence type="ECO:0000313" key="11">
    <source>
        <dbReference type="EMBL" id="PWA48614.1"/>
    </source>
</evidence>
<feature type="region of interest" description="Disordered" evidence="9">
    <location>
        <begin position="162"/>
        <end position="181"/>
    </location>
</feature>
<dbReference type="PANTHER" id="PTHR31089">
    <property type="entry name" value="CYCLIC DOF FACTOR 2"/>
    <property type="match status" value="1"/>
</dbReference>
<evidence type="ECO:0000313" key="12">
    <source>
        <dbReference type="Proteomes" id="UP000245207"/>
    </source>
</evidence>
<dbReference type="PROSITE" id="PS01361">
    <property type="entry name" value="ZF_DOF_1"/>
    <property type="match status" value="1"/>
</dbReference>
<dbReference type="STRING" id="35608.A0A2U1LHY1"/>
<dbReference type="GO" id="GO:0003677">
    <property type="term" value="F:DNA binding"/>
    <property type="evidence" value="ECO:0007669"/>
    <property type="project" value="UniProtKB-UniRule"/>
</dbReference>
<evidence type="ECO:0000256" key="5">
    <source>
        <dbReference type="ARBA" id="ARBA00023125"/>
    </source>
</evidence>
<keyword evidence="2 8" id="KW-0863">Zinc-finger</keyword>
<feature type="compositionally biased region" description="Low complexity" evidence="9">
    <location>
        <begin position="162"/>
        <end position="172"/>
    </location>
</feature>
<dbReference type="AlphaFoldDB" id="A0A2U1LHY1"/>
<dbReference type="InterPro" id="IPR003851">
    <property type="entry name" value="Znf_Dof"/>
</dbReference>
<evidence type="ECO:0000259" key="10">
    <source>
        <dbReference type="PROSITE" id="PS50884"/>
    </source>
</evidence>
<evidence type="ECO:0000256" key="6">
    <source>
        <dbReference type="ARBA" id="ARBA00023163"/>
    </source>
</evidence>
<dbReference type="PANTHER" id="PTHR31089:SF1">
    <property type="entry name" value="CYCLIC DOF FACTOR 3"/>
    <property type="match status" value="1"/>
</dbReference>
<evidence type="ECO:0000256" key="8">
    <source>
        <dbReference type="PROSITE-ProRule" id="PRU00071"/>
    </source>
</evidence>
<feature type="region of interest" description="Disordered" evidence="9">
    <location>
        <begin position="23"/>
        <end position="56"/>
    </location>
</feature>
<keyword evidence="1" id="KW-0479">Metal-binding</keyword>
<keyword evidence="7 8" id="KW-0539">Nucleus</keyword>
<feature type="domain" description="Dof-type" evidence="10">
    <location>
        <begin position="63"/>
        <end position="117"/>
    </location>
</feature>
<dbReference type="GO" id="GO:0005634">
    <property type="term" value="C:nucleus"/>
    <property type="evidence" value="ECO:0007669"/>
    <property type="project" value="UniProtKB-SubCell"/>
</dbReference>
<dbReference type="Proteomes" id="UP000245207">
    <property type="component" value="Unassembled WGS sequence"/>
</dbReference>
<dbReference type="GO" id="GO:0003700">
    <property type="term" value="F:DNA-binding transcription factor activity"/>
    <property type="evidence" value="ECO:0007669"/>
    <property type="project" value="InterPro"/>
</dbReference>
<dbReference type="InterPro" id="IPR045174">
    <property type="entry name" value="Dof"/>
</dbReference>
<comment type="caution">
    <text evidence="11">The sequence shown here is derived from an EMBL/GenBank/DDBJ whole genome shotgun (WGS) entry which is preliminary data.</text>
</comment>
<organism evidence="11 12">
    <name type="scientific">Artemisia annua</name>
    <name type="common">Sweet wormwood</name>
    <dbReference type="NCBI Taxonomy" id="35608"/>
    <lineage>
        <taxon>Eukaryota</taxon>
        <taxon>Viridiplantae</taxon>
        <taxon>Streptophyta</taxon>
        <taxon>Embryophyta</taxon>
        <taxon>Tracheophyta</taxon>
        <taxon>Spermatophyta</taxon>
        <taxon>Magnoliopsida</taxon>
        <taxon>eudicotyledons</taxon>
        <taxon>Gunneridae</taxon>
        <taxon>Pentapetalae</taxon>
        <taxon>asterids</taxon>
        <taxon>campanulids</taxon>
        <taxon>Asterales</taxon>
        <taxon>Asteraceae</taxon>
        <taxon>Asteroideae</taxon>
        <taxon>Anthemideae</taxon>
        <taxon>Artemisiinae</taxon>
        <taxon>Artemisia</taxon>
    </lineage>
</organism>
<keyword evidence="5 8" id="KW-0238">DNA-binding</keyword>
<dbReference type="Pfam" id="PF02701">
    <property type="entry name" value="Zn_ribbon_Dof"/>
    <property type="match status" value="1"/>
</dbReference>
<evidence type="ECO:0000256" key="1">
    <source>
        <dbReference type="ARBA" id="ARBA00022723"/>
    </source>
</evidence>
<dbReference type="OrthoDB" id="1927254at2759"/>
<accession>A0A2U1LHY1</accession>
<keyword evidence="6" id="KW-0804">Transcription</keyword>
<keyword evidence="3" id="KW-0862">Zinc</keyword>
<evidence type="ECO:0000256" key="4">
    <source>
        <dbReference type="ARBA" id="ARBA00023015"/>
    </source>
</evidence>
<feature type="region of interest" description="Disordered" evidence="9">
    <location>
        <begin position="224"/>
        <end position="249"/>
    </location>
</feature>
<gene>
    <name evidence="11" type="ORF">CTI12_AA489320</name>
</gene>
<keyword evidence="12" id="KW-1185">Reference proteome</keyword>
<protein>
    <submittedName>
        <fullName evidence="11">Zinc finger, Dof-type</fullName>
    </submittedName>
</protein>